<name>A0A1Y6LTS4_ZYMTR</name>
<dbReference type="GO" id="GO:1990904">
    <property type="term" value="C:ribonucleoprotein complex"/>
    <property type="evidence" value="ECO:0007669"/>
    <property type="project" value="UniProtKB-KW"/>
</dbReference>
<dbReference type="InterPro" id="IPR012678">
    <property type="entry name" value="Ribosomal_uL23/eL15/eS24_sf"/>
</dbReference>
<evidence type="ECO:0000313" key="9">
    <source>
        <dbReference type="EMBL" id="SMY27813.1"/>
    </source>
</evidence>
<feature type="compositionally biased region" description="Basic and acidic residues" evidence="6">
    <location>
        <begin position="541"/>
        <end position="554"/>
    </location>
</feature>
<dbReference type="Pfam" id="PF17187">
    <property type="entry name" value="Svf1_C"/>
    <property type="match status" value="1"/>
</dbReference>
<evidence type="ECO:0000259" key="8">
    <source>
        <dbReference type="Pfam" id="PF17187"/>
    </source>
</evidence>
<feature type="region of interest" description="Disordered" evidence="6">
    <location>
        <begin position="517"/>
        <end position="572"/>
    </location>
</feature>
<feature type="domain" description="Svf1-like N-terminal" evidence="7">
    <location>
        <begin position="51"/>
        <end position="211"/>
    </location>
</feature>
<dbReference type="PANTHER" id="PTHR47107:SF1">
    <property type="entry name" value="CERAMIDE-BINDING PROTEIN SVF1-RELATED"/>
    <property type="match status" value="1"/>
</dbReference>
<reference evidence="9 10" key="1">
    <citation type="submission" date="2016-10" db="EMBL/GenBank/DDBJ databases">
        <authorList>
            <person name="Varghese N."/>
        </authorList>
    </citation>
    <scope>NUCLEOTIDE SEQUENCE [LARGE SCALE GENOMIC DNA]</scope>
</reference>
<evidence type="ECO:0000256" key="5">
    <source>
        <dbReference type="ARBA" id="ARBA00023274"/>
    </source>
</evidence>
<dbReference type="Proteomes" id="UP000215453">
    <property type="component" value="Chromosome 9"/>
</dbReference>
<dbReference type="SUPFAM" id="SSF159245">
    <property type="entry name" value="AttH-like"/>
    <property type="match status" value="1"/>
</dbReference>
<dbReference type="GO" id="GO:0006979">
    <property type="term" value="P:response to oxidative stress"/>
    <property type="evidence" value="ECO:0007669"/>
    <property type="project" value="InterPro"/>
</dbReference>
<evidence type="ECO:0000256" key="6">
    <source>
        <dbReference type="SAM" id="MobiDB-lite"/>
    </source>
</evidence>
<dbReference type="InterPro" id="IPR023374">
    <property type="entry name" value="AttH-like_dom_sf"/>
</dbReference>
<evidence type="ECO:0000256" key="1">
    <source>
        <dbReference type="ARBA" id="ARBA00004496"/>
    </source>
</evidence>
<feature type="compositionally biased region" description="Basic residues" evidence="6">
    <location>
        <begin position="482"/>
        <end position="492"/>
    </location>
</feature>
<keyword evidence="3" id="KW-0963">Cytoplasm</keyword>
<feature type="domain" description="Svf1-like C-terminal" evidence="8">
    <location>
        <begin position="213"/>
        <end position="375"/>
    </location>
</feature>
<dbReference type="GO" id="GO:0003735">
    <property type="term" value="F:structural constituent of ribosome"/>
    <property type="evidence" value="ECO:0007669"/>
    <property type="project" value="InterPro"/>
</dbReference>
<feature type="region of interest" description="Disordered" evidence="6">
    <location>
        <begin position="472"/>
        <end position="492"/>
    </location>
</feature>
<dbReference type="InterPro" id="IPR013931">
    <property type="entry name" value="Svf1-like_N"/>
</dbReference>
<protein>
    <submittedName>
        <fullName evidence="9">Uncharacterized protein</fullName>
    </submittedName>
</protein>
<feature type="compositionally biased region" description="Basic and acidic residues" evidence="6">
    <location>
        <begin position="522"/>
        <end position="531"/>
    </location>
</feature>
<dbReference type="InterPro" id="IPR033394">
    <property type="entry name" value="Svf1-like_C"/>
</dbReference>
<gene>
    <name evidence="9" type="ORF">ZT1A5_G9258</name>
</gene>
<dbReference type="Gene3D" id="2.40.370.10">
    <property type="entry name" value="AttH-like domain"/>
    <property type="match status" value="1"/>
</dbReference>
<accession>A0A1Y6LTS4</accession>
<proteinExistence type="inferred from homology"/>
<evidence type="ECO:0000256" key="4">
    <source>
        <dbReference type="ARBA" id="ARBA00022980"/>
    </source>
</evidence>
<dbReference type="Pfam" id="PF08622">
    <property type="entry name" value="Svf1"/>
    <property type="match status" value="1"/>
</dbReference>
<dbReference type="AlphaFoldDB" id="A0A1Y6LTS4"/>
<dbReference type="GO" id="GO:0005737">
    <property type="term" value="C:cytoplasm"/>
    <property type="evidence" value="ECO:0007669"/>
    <property type="project" value="UniProtKB-SubCell"/>
</dbReference>
<sequence>MFNWVKQSVGLTDHHYGPEGLQSVALQTKDVQYTELKKEDLIWERVGGTNVETKTFYMTSDSGLLGMAQVIYSDVMGVRNTAQFSSKIFYPKESGKTNVWSSDNLSNYKFSKDNLDFKADGCSMELSPDGNTYHIKSSTGKKAIVDLKFTKTAPGFAVGKNGVSTFGTDPKAPWGKMKHGFWPTCKVEGSIVIKEGPVDFKGRGMAVFALQGMKPHFAAAKWNFCNFQSPTYSAVLMDFTTPPSYGPSTVAVGGIAVEGEILFAGASPDVRVEHTEIKGDPENGWPEPSAVVYSWKGKTKDGKDASAEIRTALEPRTDRLDVMGEVPKFVKQIVVGVAGTKPYIYQYDQKMTIKIKIGDEEKTEEGRTFAEATFITVWNALAQISRIEARLPDQPSPRRRLPMALPSFKVGLKELYLPDIRVTLLRSKHGPSHAHFRVPLFFSKLDLRDYLWHVYKVEIFSVQSYVKQQRVRSGRENDIRPAPRRWHRPKAHKHMTVQLAKPFVWPEEPEDFSEWNMETVEAAEKEQDKQQDLSGSTGDAMENKERRERMREQAKALLSGKTKWRPSSSKGI</sequence>
<comment type="similarity">
    <text evidence="2">Belongs to the SVF1 family.</text>
</comment>
<dbReference type="PANTHER" id="PTHR47107">
    <property type="entry name" value="SVF1-LIKE PROTEIN YDR222W-RELATED"/>
    <property type="match status" value="1"/>
</dbReference>
<dbReference type="InterPro" id="IPR051385">
    <property type="entry name" value="Ceramide-binding_SVF1"/>
</dbReference>
<dbReference type="EMBL" id="LT882684">
    <property type="protein sequence ID" value="SMY27813.1"/>
    <property type="molecule type" value="Genomic_DNA"/>
</dbReference>
<keyword evidence="5" id="KW-0687">Ribonucleoprotein</keyword>
<evidence type="ECO:0000259" key="7">
    <source>
        <dbReference type="Pfam" id="PF08622"/>
    </source>
</evidence>
<evidence type="ECO:0000256" key="2">
    <source>
        <dbReference type="ARBA" id="ARBA00009069"/>
    </source>
</evidence>
<dbReference type="Gene3D" id="3.30.70.330">
    <property type="match status" value="1"/>
</dbReference>
<evidence type="ECO:0000256" key="3">
    <source>
        <dbReference type="ARBA" id="ARBA00022490"/>
    </source>
</evidence>
<comment type="subcellular location">
    <subcellularLocation>
        <location evidence="1">Cytoplasm</location>
    </subcellularLocation>
</comment>
<dbReference type="InterPro" id="IPR012677">
    <property type="entry name" value="Nucleotide-bd_a/b_plait_sf"/>
</dbReference>
<dbReference type="GO" id="GO:0006412">
    <property type="term" value="P:translation"/>
    <property type="evidence" value="ECO:0007669"/>
    <property type="project" value="InterPro"/>
</dbReference>
<dbReference type="GO" id="GO:0005840">
    <property type="term" value="C:ribosome"/>
    <property type="evidence" value="ECO:0007669"/>
    <property type="project" value="UniProtKB-KW"/>
</dbReference>
<keyword evidence="4" id="KW-0689">Ribosomal protein</keyword>
<evidence type="ECO:0000313" key="10">
    <source>
        <dbReference type="Proteomes" id="UP000215453"/>
    </source>
</evidence>
<organism evidence="9 10">
    <name type="scientific">Zymoseptoria tritici ST99CH_1A5</name>
    <dbReference type="NCBI Taxonomy" id="1276529"/>
    <lineage>
        <taxon>Eukaryota</taxon>
        <taxon>Fungi</taxon>
        <taxon>Dikarya</taxon>
        <taxon>Ascomycota</taxon>
        <taxon>Pezizomycotina</taxon>
        <taxon>Dothideomycetes</taxon>
        <taxon>Dothideomycetidae</taxon>
        <taxon>Mycosphaerellales</taxon>
        <taxon>Mycosphaerellaceae</taxon>
        <taxon>Zymoseptoria</taxon>
    </lineage>
</organism>
<dbReference type="SUPFAM" id="SSF54189">
    <property type="entry name" value="Ribosomal proteins S24e, L23 and L15e"/>
    <property type="match status" value="1"/>
</dbReference>